<dbReference type="eggNOG" id="KOG1876">
    <property type="taxonomic scope" value="Eukaryota"/>
</dbReference>
<dbReference type="STRING" id="3218.A9TF63"/>
<dbReference type="Gramene" id="Pp3c5_20880V3.1">
    <property type="protein sequence ID" value="Pp3c5_20880V3.1"/>
    <property type="gene ID" value="Pp3c5_20880"/>
</dbReference>
<reference evidence="9" key="3">
    <citation type="submission" date="2020-12" db="UniProtKB">
        <authorList>
            <consortium name="EnsemblPlants"/>
        </authorList>
    </citation>
    <scope>IDENTIFICATION</scope>
</reference>
<keyword evidence="4" id="KW-0999">Mitochondrion inner membrane</keyword>
<dbReference type="OMA" id="KYPFVRY"/>
<reference evidence="8 10" key="2">
    <citation type="journal article" date="2018" name="Plant J.">
        <title>The Physcomitrella patens chromosome-scale assembly reveals moss genome structure and evolution.</title>
        <authorList>
            <person name="Lang D."/>
            <person name="Ullrich K.K."/>
            <person name="Murat F."/>
            <person name="Fuchs J."/>
            <person name="Jenkins J."/>
            <person name="Haas F.B."/>
            <person name="Piednoel M."/>
            <person name="Gundlach H."/>
            <person name="Van Bel M."/>
            <person name="Meyberg R."/>
            <person name="Vives C."/>
            <person name="Morata J."/>
            <person name="Symeonidi A."/>
            <person name="Hiss M."/>
            <person name="Muchero W."/>
            <person name="Kamisugi Y."/>
            <person name="Saleh O."/>
            <person name="Blanc G."/>
            <person name="Decker E.L."/>
            <person name="van Gessel N."/>
            <person name="Grimwood J."/>
            <person name="Hayes R.D."/>
            <person name="Graham S.W."/>
            <person name="Gunter L.E."/>
            <person name="McDaniel S.F."/>
            <person name="Hoernstein S.N.W."/>
            <person name="Larsson A."/>
            <person name="Li F.W."/>
            <person name="Perroud P.F."/>
            <person name="Phillips J."/>
            <person name="Ranjan P."/>
            <person name="Rokshar D.S."/>
            <person name="Rothfels C.J."/>
            <person name="Schneider L."/>
            <person name="Shu S."/>
            <person name="Stevenson D.W."/>
            <person name="Thummler F."/>
            <person name="Tillich M."/>
            <person name="Villarreal Aguilar J.C."/>
            <person name="Widiez T."/>
            <person name="Wong G.K."/>
            <person name="Wymore A."/>
            <person name="Zhang Y."/>
            <person name="Zimmer A.D."/>
            <person name="Quatrano R.S."/>
            <person name="Mayer K.F.X."/>
            <person name="Goodstein D."/>
            <person name="Casacuberta J.M."/>
            <person name="Vandepoele K."/>
            <person name="Reski R."/>
            <person name="Cuming A.C."/>
            <person name="Tuskan G.A."/>
            <person name="Maumus F."/>
            <person name="Salse J."/>
            <person name="Schmutz J."/>
            <person name="Rensing S.A."/>
        </authorList>
    </citation>
    <scope>NUCLEOTIDE SEQUENCE [LARGE SCALE GENOMIC DNA]</scope>
    <source>
        <strain evidence="9 10">cv. Gransden 2004</strain>
    </source>
</reference>
<reference evidence="8 10" key="1">
    <citation type="journal article" date="2008" name="Science">
        <title>The Physcomitrella genome reveals evolutionary insights into the conquest of land by plants.</title>
        <authorList>
            <person name="Rensing S."/>
            <person name="Lang D."/>
            <person name="Zimmer A."/>
            <person name="Terry A."/>
            <person name="Salamov A."/>
            <person name="Shapiro H."/>
            <person name="Nishiyama T."/>
            <person name="Perroud P.-F."/>
            <person name="Lindquist E."/>
            <person name="Kamisugi Y."/>
            <person name="Tanahashi T."/>
            <person name="Sakakibara K."/>
            <person name="Fujita T."/>
            <person name="Oishi K."/>
            <person name="Shin-I T."/>
            <person name="Kuroki Y."/>
            <person name="Toyoda A."/>
            <person name="Suzuki Y."/>
            <person name="Hashimoto A."/>
            <person name="Yamaguchi K."/>
            <person name="Sugano A."/>
            <person name="Kohara Y."/>
            <person name="Fujiyama A."/>
            <person name="Anterola A."/>
            <person name="Aoki S."/>
            <person name="Ashton N."/>
            <person name="Barbazuk W.B."/>
            <person name="Barker E."/>
            <person name="Bennetzen J."/>
            <person name="Bezanilla M."/>
            <person name="Blankenship R."/>
            <person name="Cho S.H."/>
            <person name="Dutcher S."/>
            <person name="Estelle M."/>
            <person name="Fawcett J.A."/>
            <person name="Gundlach H."/>
            <person name="Hanada K."/>
            <person name="Heyl A."/>
            <person name="Hicks K.A."/>
            <person name="Hugh J."/>
            <person name="Lohr M."/>
            <person name="Mayer K."/>
            <person name="Melkozernov A."/>
            <person name="Murata T."/>
            <person name="Nelson D."/>
            <person name="Pils B."/>
            <person name="Prigge M."/>
            <person name="Reiss B."/>
            <person name="Renner T."/>
            <person name="Rombauts S."/>
            <person name="Rushton P."/>
            <person name="Sanderfoot A."/>
            <person name="Schween G."/>
            <person name="Shiu S.-H."/>
            <person name="Stueber K."/>
            <person name="Theodoulou F.L."/>
            <person name="Tu H."/>
            <person name="Van de Peer Y."/>
            <person name="Verrier P.J."/>
            <person name="Waters E."/>
            <person name="Wood A."/>
            <person name="Yang L."/>
            <person name="Cove D."/>
            <person name="Cuming A."/>
            <person name="Hasebe M."/>
            <person name="Lucas S."/>
            <person name="Mishler D.B."/>
            <person name="Reski R."/>
            <person name="Grigoriev I."/>
            <person name="Quatrano R.S."/>
            <person name="Boore J.L."/>
        </authorList>
    </citation>
    <scope>NUCLEOTIDE SEQUENCE [LARGE SCALE GENOMIC DNA]</scope>
    <source>
        <strain evidence="9 10">cv. Gransden 2004</strain>
    </source>
</reference>
<evidence type="ECO:0000256" key="3">
    <source>
        <dbReference type="ARBA" id="ARBA00022692"/>
    </source>
</evidence>
<dbReference type="RefSeq" id="XP_024375750.1">
    <property type="nucleotide sequence ID" value="XM_024519982.2"/>
</dbReference>
<dbReference type="HOGENOM" id="CLU_165036_0_0_1"/>
<dbReference type="EMBL" id="ABEU02000005">
    <property type="protein sequence ID" value="PNR54283.1"/>
    <property type="molecule type" value="Genomic_DNA"/>
</dbReference>
<evidence type="ECO:0000256" key="5">
    <source>
        <dbReference type="ARBA" id="ARBA00022989"/>
    </source>
</evidence>
<comment type="subcellular location">
    <subcellularLocation>
        <location evidence="1">Mitochondrion inner membrane</location>
        <topology evidence="1">Single-pass membrane protein</topology>
    </subcellularLocation>
</comment>
<gene>
    <name evidence="9" type="primary">LOC112282419</name>
    <name evidence="8" type="ORF">PHYPA_007960</name>
</gene>
<keyword evidence="6" id="KW-0496">Mitochondrion</keyword>
<sequence>MAVKRWNPFLKFGVPLISLTVLGSVALAHLQQGRKDVLTARDEKEWAAMAASKALTREGAVASAVAEAVARKKSLDLNEELKDVLNKVNIDDFEYVRVPKLKEVAE</sequence>
<keyword evidence="7" id="KW-0472">Membrane</keyword>
<organism evidence="8">
    <name type="scientific">Physcomitrium patens</name>
    <name type="common">Spreading-leaved earth moss</name>
    <name type="synonym">Physcomitrella patens</name>
    <dbReference type="NCBI Taxonomy" id="3218"/>
    <lineage>
        <taxon>Eukaryota</taxon>
        <taxon>Viridiplantae</taxon>
        <taxon>Streptophyta</taxon>
        <taxon>Embryophyta</taxon>
        <taxon>Bryophyta</taxon>
        <taxon>Bryophytina</taxon>
        <taxon>Bryopsida</taxon>
        <taxon>Funariidae</taxon>
        <taxon>Funariales</taxon>
        <taxon>Funariaceae</taxon>
        <taxon>Physcomitrium</taxon>
    </lineage>
</organism>
<evidence type="ECO:0000313" key="10">
    <source>
        <dbReference type="Proteomes" id="UP000006727"/>
    </source>
</evidence>
<dbReference type="InterPro" id="IPR020164">
    <property type="entry name" value="Cyt_c_Oxase_assmbl_COX16"/>
</dbReference>
<dbReference type="GO" id="GO:0005743">
    <property type="term" value="C:mitochondrial inner membrane"/>
    <property type="evidence" value="ECO:0007669"/>
    <property type="project" value="UniProtKB-SubCell"/>
</dbReference>
<keyword evidence="10" id="KW-1185">Reference proteome</keyword>
<evidence type="ECO:0000256" key="1">
    <source>
        <dbReference type="ARBA" id="ARBA00004434"/>
    </source>
</evidence>
<evidence type="ECO:0000313" key="8">
    <source>
        <dbReference type="EMBL" id="PNR54283.1"/>
    </source>
</evidence>
<dbReference type="EnsemblPlants" id="Pp3c5_20880V3.1">
    <property type="protein sequence ID" value="Pp3c5_20880V3.1"/>
    <property type="gene ID" value="Pp3c5_20880"/>
</dbReference>
<proteinExistence type="inferred from homology"/>
<dbReference type="Pfam" id="PF14138">
    <property type="entry name" value="COX16"/>
    <property type="match status" value="1"/>
</dbReference>
<dbReference type="Proteomes" id="UP000006727">
    <property type="component" value="Chromosome 5"/>
</dbReference>
<evidence type="ECO:0000256" key="7">
    <source>
        <dbReference type="ARBA" id="ARBA00023136"/>
    </source>
</evidence>
<name>A9TF63_PHYPA</name>
<comment type="similarity">
    <text evidence="2">Belongs to the COX16 family.</text>
</comment>
<evidence type="ECO:0000313" key="9">
    <source>
        <dbReference type="EnsemblPlants" id="Pp3c5_20880V3.1"/>
    </source>
</evidence>
<dbReference type="EnsemblPlants" id="Pp3c5_20880V3.2">
    <property type="protein sequence ID" value="Pp3c5_20880V3.2"/>
    <property type="gene ID" value="Pp3c5_20880"/>
</dbReference>
<evidence type="ECO:0000256" key="4">
    <source>
        <dbReference type="ARBA" id="ARBA00022792"/>
    </source>
</evidence>
<dbReference type="AlphaFoldDB" id="A9TF63"/>
<dbReference type="OrthoDB" id="5516033at2759"/>
<accession>A9TF63</accession>
<keyword evidence="3" id="KW-0812">Transmembrane</keyword>
<dbReference type="Gramene" id="Pp3c5_20880V3.2">
    <property type="protein sequence ID" value="Pp3c5_20880V3.2"/>
    <property type="gene ID" value="Pp3c5_20880"/>
</dbReference>
<evidence type="ECO:0000256" key="2">
    <source>
        <dbReference type="ARBA" id="ARBA00008370"/>
    </source>
</evidence>
<dbReference type="GeneID" id="112282419"/>
<dbReference type="PaxDb" id="3218-PP1S218_23V6.1"/>
<protein>
    <submittedName>
        <fullName evidence="8 9">Uncharacterized protein</fullName>
    </submittedName>
</protein>
<evidence type="ECO:0000256" key="6">
    <source>
        <dbReference type="ARBA" id="ARBA00023128"/>
    </source>
</evidence>
<keyword evidence="5" id="KW-1133">Transmembrane helix</keyword>